<dbReference type="InterPro" id="IPR038726">
    <property type="entry name" value="PDDEXK_AddAB-type"/>
</dbReference>
<dbReference type="EMBL" id="JOKJ01000019">
    <property type="protein sequence ID" value="KEQ05607.1"/>
    <property type="molecule type" value="Genomic_DNA"/>
</dbReference>
<accession>A0A922NZ11</accession>
<gene>
    <name evidence="2" type="ORF">GV68_08745</name>
</gene>
<dbReference type="RefSeq" id="WP_037190015.1">
    <property type="nucleotide sequence ID" value="NZ_JOKJ01000019.1"/>
</dbReference>
<dbReference type="Pfam" id="PF12705">
    <property type="entry name" value="PDDEXK_1"/>
    <property type="match status" value="1"/>
</dbReference>
<dbReference type="Gene3D" id="3.90.320.10">
    <property type="match status" value="1"/>
</dbReference>
<protein>
    <recommendedName>
        <fullName evidence="1">PD-(D/E)XK endonuclease-like domain-containing protein</fullName>
    </recommendedName>
</protein>
<reference evidence="2 3" key="1">
    <citation type="submission" date="2014-06" db="EMBL/GenBank/DDBJ databases">
        <title>Rhizobium pelagicum/R2-400B4.</title>
        <authorList>
            <person name="Kimes N.E."/>
            <person name="Lopez-Perez M."/>
        </authorList>
    </citation>
    <scope>NUCLEOTIDE SEQUENCE [LARGE SCALE GENOMIC DNA]</scope>
    <source>
        <strain evidence="2 3">R2-400B4</strain>
    </source>
</reference>
<evidence type="ECO:0000259" key="1">
    <source>
        <dbReference type="Pfam" id="PF12705"/>
    </source>
</evidence>
<sequence>MLKDYFSYNDGKDVTNSAFRISASKVSDFFDRTSAWYHEHLLGEGGFQGSTASELGTVVHAGLEMQTLEGVVHHDAIEEYVMSIKNDEVDKQEILDAYPPMLAAGLEYLERNPQEIVEEFVFHEILPGIGAGGSIDARRPRIITDWKTTSAKTAPTKFSRAYWFQQMTYAWVLKQKGVNIEYLKLVYITKADINRVSEKTGKPLKDYPSVVTEVIEEVTEEKLELIGSCLKLIAESVQLWTDRPELRHILAQDMRLRPKPKPITFNKE</sequence>
<dbReference type="AlphaFoldDB" id="A0A922NZ11"/>
<evidence type="ECO:0000313" key="3">
    <source>
        <dbReference type="Proteomes" id="UP000052167"/>
    </source>
</evidence>
<organism evidence="2 3">
    <name type="scientific">Pseudorhizobium pelagicum</name>
    <dbReference type="NCBI Taxonomy" id="1509405"/>
    <lineage>
        <taxon>Bacteria</taxon>
        <taxon>Pseudomonadati</taxon>
        <taxon>Pseudomonadota</taxon>
        <taxon>Alphaproteobacteria</taxon>
        <taxon>Hyphomicrobiales</taxon>
        <taxon>Rhizobiaceae</taxon>
        <taxon>Rhizobium/Agrobacterium group</taxon>
        <taxon>Pseudorhizobium</taxon>
    </lineage>
</organism>
<dbReference type="InterPro" id="IPR011604">
    <property type="entry name" value="PDDEXK-like_dom_sf"/>
</dbReference>
<dbReference type="InterPro" id="IPR011335">
    <property type="entry name" value="Restrct_endonuc-II-like"/>
</dbReference>
<proteinExistence type="predicted"/>
<keyword evidence="3" id="KW-1185">Reference proteome</keyword>
<dbReference type="Proteomes" id="UP000052167">
    <property type="component" value="Unassembled WGS sequence"/>
</dbReference>
<dbReference type="SUPFAM" id="SSF52980">
    <property type="entry name" value="Restriction endonuclease-like"/>
    <property type="match status" value="1"/>
</dbReference>
<comment type="caution">
    <text evidence="2">The sequence shown here is derived from an EMBL/GenBank/DDBJ whole genome shotgun (WGS) entry which is preliminary data.</text>
</comment>
<name>A0A922NZ11_9HYPH</name>
<evidence type="ECO:0000313" key="2">
    <source>
        <dbReference type="EMBL" id="KEQ05607.1"/>
    </source>
</evidence>
<feature type="domain" description="PD-(D/E)XK endonuclease-like" evidence="1">
    <location>
        <begin position="20"/>
        <end position="220"/>
    </location>
</feature>